<dbReference type="GO" id="GO:0008202">
    <property type="term" value="P:steroid metabolic process"/>
    <property type="evidence" value="ECO:0007669"/>
    <property type="project" value="UniProtKB-ARBA"/>
</dbReference>
<evidence type="ECO:0000256" key="5">
    <source>
        <dbReference type="SAM" id="SignalP"/>
    </source>
</evidence>
<dbReference type="InterPro" id="IPR027477">
    <property type="entry name" value="Succ_DH/fumarate_Rdtase_cat_sf"/>
</dbReference>
<evidence type="ECO:0000256" key="2">
    <source>
        <dbReference type="ARBA" id="ARBA00022630"/>
    </source>
</evidence>
<keyword evidence="5" id="KW-0732">Signal</keyword>
<name>A0A2Z6I9P2_9BURK</name>
<dbReference type="EMBL" id="AP018786">
    <property type="protein sequence ID" value="BBF22630.1"/>
    <property type="molecule type" value="Genomic_DNA"/>
</dbReference>
<feature type="chain" id="PRO_5016387891" evidence="5">
    <location>
        <begin position="24"/>
        <end position="508"/>
    </location>
</feature>
<comment type="cofactor">
    <cofactor evidence="1">
        <name>FAD</name>
        <dbReference type="ChEBI" id="CHEBI:57692"/>
    </cofactor>
</comment>
<protein>
    <submittedName>
        <fullName evidence="7">Fumarate reductase</fullName>
    </submittedName>
</protein>
<dbReference type="InterPro" id="IPR036188">
    <property type="entry name" value="FAD/NAD-bd_sf"/>
</dbReference>
<dbReference type="Pfam" id="PF00890">
    <property type="entry name" value="FAD_binding_2"/>
    <property type="match status" value="1"/>
</dbReference>
<evidence type="ECO:0000256" key="4">
    <source>
        <dbReference type="ARBA" id="ARBA00023002"/>
    </source>
</evidence>
<dbReference type="SUPFAM" id="SSF51905">
    <property type="entry name" value="FAD/NAD(P)-binding domain"/>
    <property type="match status" value="1"/>
</dbReference>
<evidence type="ECO:0000256" key="3">
    <source>
        <dbReference type="ARBA" id="ARBA00022827"/>
    </source>
</evidence>
<proteinExistence type="predicted"/>
<dbReference type="AlphaFoldDB" id="A0A2Z6I9P2"/>
<dbReference type="PANTHER" id="PTHR43400:SF10">
    <property type="entry name" value="3-OXOSTEROID 1-DEHYDROGENASE"/>
    <property type="match status" value="1"/>
</dbReference>
<reference evidence="7 8" key="1">
    <citation type="journal article" date="2018" name="Int. J. Syst. Evol. Microbiol.">
        <title>Mesosutterella multiformis gen. nov., sp. nov., a member of the family Sutterellaceae and Sutterella megalosphaeroides sp. nov., isolated from human faeces.</title>
        <authorList>
            <person name="Sakamoto M."/>
            <person name="Ikeyama N."/>
            <person name="Kunihiro T."/>
            <person name="Iino T."/>
            <person name="Yuki M."/>
            <person name="Ohkuma M."/>
        </authorList>
    </citation>
    <scope>NUCLEOTIDE SEQUENCE [LARGE SCALE GENOMIC DNA]</scope>
    <source>
        <strain evidence="7 8">6FBBBH3</strain>
    </source>
</reference>
<dbReference type="KEGG" id="sutt:SUTMEG_05210"/>
<evidence type="ECO:0000259" key="6">
    <source>
        <dbReference type="Pfam" id="PF00890"/>
    </source>
</evidence>
<dbReference type="Proteomes" id="UP000271003">
    <property type="component" value="Chromosome"/>
</dbReference>
<keyword evidence="8" id="KW-1185">Reference proteome</keyword>
<dbReference type="PRINTS" id="PR00411">
    <property type="entry name" value="PNDRDTASEI"/>
</dbReference>
<organism evidence="7 8">
    <name type="scientific">Sutterella megalosphaeroides</name>
    <dbReference type="NCBI Taxonomy" id="2494234"/>
    <lineage>
        <taxon>Bacteria</taxon>
        <taxon>Pseudomonadati</taxon>
        <taxon>Pseudomonadota</taxon>
        <taxon>Betaproteobacteria</taxon>
        <taxon>Burkholderiales</taxon>
        <taxon>Sutterellaceae</taxon>
        <taxon>Sutterella</taxon>
    </lineage>
</organism>
<dbReference type="Gene3D" id="3.50.50.60">
    <property type="entry name" value="FAD/NAD(P)-binding domain"/>
    <property type="match status" value="1"/>
</dbReference>
<evidence type="ECO:0000313" key="7">
    <source>
        <dbReference type="EMBL" id="BBF22630.1"/>
    </source>
</evidence>
<gene>
    <name evidence="7" type="ORF">SUTMEG_05210</name>
</gene>
<evidence type="ECO:0000313" key="8">
    <source>
        <dbReference type="Proteomes" id="UP000271003"/>
    </source>
</evidence>
<keyword evidence="3" id="KW-0274">FAD</keyword>
<keyword evidence="4" id="KW-0560">Oxidoreductase</keyword>
<evidence type="ECO:0000256" key="1">
    <source>
        <dbReference type="ARBA" id="ARBA00001974"/>
    </source>
</evidence>
<dbReference type="Gene3D" id="3.90.700.10">
    <property type="entry name" value="Succinate dehydrogenase/fumarate reductase flavoprotein, catalytic domain"/>
    <property type="match status" value="1"/>
</dbReference>
<dbReference type="SUPFAM" id="SSF56425">
    <property type="entry name" value="Succinate dehydrogenase/fumarate reductase flavoprotein, catalytic domain"/>
    <property type="match status" value="1"/>
</dbReference>
<sequence length="508" mass="54947">MRIRTLTAALAALGTIASAPAWADRTYDVDVAVVGAGASGTVAGVSAVEGGLSVVMLEKNAYAGGAGNFMEGSFAAESFMQKKAGVTLTKTEAFKQMAQYHHWRFNAPLMKKFVDLSGDTIQWVWDHGVHWKEVKTAWRDKKDLTWHIYPSAGSLPKAMVEHFKKGGGTLLLSTPAQKLITENGRVAGVEAVDKDGEKVTVKAKYVILATGGYNFDTDLVKKTTGIEMIPVGSPGRTGDGIKMAFSVGAVGDNMGPMMINGAFMPAEGEAICNGPNKELRAIFRQGLLYVDATGNRFFDEELTIDWPTASNAIARSGEWTYVVFDETTKKELETEGKGYLNPCGNFIQRHQKATELDRLIEANEKLGNVFVGNTIEEVAKKAGMDPATLKRSCDNMTKFARQGRDDQFGKDPYYLREVATGPFYVIRGKLNTLTSLNGVKVTENLEVLDKNDRVIPGLYATGHDAGGVYGDSYDLKVGEGTASAFAINSGRMAVMDILAKEKAAKATK</sequence>
<dbReference type="PANTHER" id="PTHR43400">
    <property type="entry name" value="FUMARATE REDUCTASE"/>
    <property type="match status" value="1"/>
</dbReference>
<dbReference type="InterPro" id="IPR050315">
    <property type="entry name" value="FAD-oxidoreductase_2"/>
</dbReference>
<feature type="domain" description="FAD-dependent oxidoreductase 2 FAD-binding" evidence="6">
    <location>
        <begin position="30"/>
        <end position="470"/>
    </location>
</feature>
<dbReference type="InterPro" id="IPR003953">
    <property type="entry name" value="FAD-dep_OxRdtase_2_FAD-bd"/>
</dbReference>
<keyword evidence="2" id="KW-0285">Flavoprotein</keyword>
<dbReference type="OrthoDB" id="9813348at2"/>
<dbReference type="GO" id="GO:0016491">
    <property type="term" value="F:oxidoreductase activity"/>
    <property type="evidence" value="ECO:0007669"/>
    <property type="project" value="UniProtKB-KW"/>
</dbReference>
<accession>A0A2Z6I9P2</accession>
<feature type="signal peptide" evidence="5">
    <location>
        <begin position="1"/>
        <end position="23"/>
    </location>
</feature>
<dbReference type="RefSeq" id="WP_120176319.1">
    <property type="nucleotide sequence ID" value="NZ_AP018786.1"/>
</dbReference>